<sequence>DEPGSTPDSDHRPPRSRGGPRVSEPDRARGAHSGPRAAGGR</sequence>
<protein>
    <submittedName>
        <fullName evidence="2">Uncharacterized protein</fullName>
    </submittedName>
</protein>
<evidence type="ECO:0000313" key="3">
    <source>
        <dbReference type="EMBL" id="CAA9496422.1"/>
    </source>
</evidence>
<evidence type="ECO:0000256" key="1">
    <source>
        <dbReference type="SAM" id="MobiDB-lite"/>
    </source>
</evidence>
<reference evidence="2" key="1">
    <citation type="submission" date="2020-02" db="EMBL/GenBank/DDBJ databases">
        <authorList>
            <person name="Meier V. D."/>
        </authorList>
    </citation>
    <scope>NUCLEOTIDE SEQUENCE</scope>
    <source>
        <strain evidence="2">AVDCRST_MAG17</strain>
    </source>
</reference>
<gene>
    <name evidence="3" type="ORF">AVDCRST_MAG17-1017</name>
    <name evidence="2" type="ORF">AVDCRST_MAG17-527</name>
</gene>
<dbReference type="EMBL" id="CADCVV010000038">
    <property type="protein sequence ID" value="CAA9486657.1"/>
    <property type="molecule type" value="Genomic_DNA"/>
</dbReference>
<feature type="non-terminal residue" evidence="2">
    <location>
        <position position="41"/>
    </location>
</feature>
<accession>A0A6J4S7H1</accession>
<dbReference type="AlphaFoldDB" id="A0A6J4S7H1"/>
<feature type="region of interest" description="Disordered" evidence="1">
    <location>
        <begin position="1"/>
        <end position="41"/>
    </location>
</feature>
<name>A0A6J4S7H1_9ACTN</name>
<proteinExistence type="predicted"/>
<feature type="non-terminal residue" evidence="2">
    <location>
        <position position="1"/>
    </location>
</feature>
<evidence type="ECO:0000313" key="2">
    <source>
        <dbReference type="EMBL" id="CAA9486657.1"/>
    </source>
</evidence>
<dbReference type="EMBL" id="CADCVV010000076">
    <property type="protein sequence ID" value="CAA9496422.1"/>
    <property type="molecule type" value="Genomic_DNA"/>
</dbReference>
<organism evidence="2">
    <name type="scientific">uncultured Solirubrobacterales bacterium</name>
    <dbReference type="NCBI Taxonomy" id="768556"/>
    <lineage>
        <taxon>Bacteria</taxon>
        <taxon>Bacillati</taxon>
        <taxon>Actinomycetota</taxon>
        <taxon>Thermoleophilia</taxon>
        <taxon>Solirubrobacterales</taxon>
        <taxon>environmental samples</taxon>
    </lineage>
</organism>